<organism evidence="1 2">
    <name type="scientific">Paenibacillus rigui</name>
    <dbReference type="NCBI Taxonomy" id="554312"/>
    <lineage>
        <taxon>Bacteria</taxon>
        <taxon>Bacillati</taxon>
        <taxon>Bacillota</taxon>
        <taxon>Bacilli</taxon>
        <taxon>Bacillales</taxon>
        <taxon>Paenibacillaceae</taxon>
        <taxon>Paenibacillus</taxon>
    </lineage>
</organism>
<gene>
    <name evidence="1" type="ORF">CF651_25635</name>
</gene>
<evidence type="ECO:0000313" key="1">
    <source>
        <dbReference type="EMBL" id="OXM83451.1"/>
    </source>
</evidence>
<dbReference type="InterPro" id="IPR036188">
    <property type="entry name" value="FAD/NAD-bd_sf"/>
</dbReference>
<dbReference type="OrthoDB" id="9790035at2"/>
<dbReference type="Proteomes" id="UP000215509">
    <property type="component" value="Unassembled WGS sequence"/>
</dbReference>
<dbReference type="Gene3D" id="3.50.50.60">
    <property type="entry name" value="FAD/NAD(P)-binding domain"/>
    <property type="match status" value="1"/>
</dbReference>
<dbReference type="PANTHER" id="PTHR43422">
    <property type="entry name" value="THIAMINE THIAZOLE SYNTHASE"/>
    <property type="match status" value="1"/>
</dbReference>
<reference evidence="1 2" key="1">
    <citation type="submission" date="2017-07" db="EMBL/GenBank/DDBJ databases">
        <title>Genome sequencing and assembly of Paenibacillus rigui.</title>
        <authorList>
            <person name="Mayilraj S."/>
        </authorList>
    </citation>
    <scope>NUCLEOTIDE SEQUENCE [LARGE SCALE GENOMIC DNA]</scope>
    <source>
        <strain evidence="1 2">JCM 16352</strain>
    </source>
</reference>
<dbReference type="SUPFAM" id="SSF51905">
    <property type="entry name" value="FAD/NAD(P)-binding domain"/>
    <property type="match status" value="1"/>
</dbReference>
<sequence length="488" mass="54752">MDNTNEALLGGKAIIIGGSVAGLMTAKVLSAFYREILIVEKDVLPDQPVNRTGTPHGFHPHRFTNRGKMITERLFPGYEQDLLALGAPSSFQKTVHNMNQYGSVVGKYPRNDIKFSRAALEWVLRRRVQELPQVHFLTNHDVIELAAAPDSSAVTGVKIRNRAQGGMDIRMAADLVVDTSGRQSKLAAWLEQLGYAVPTPDLLKVSIGYSTRRYQVPKHLHHLCEEWDVINIAGQPANGTYTGVFSFIENHVAEMVLYRPGGQYPPTDAEAFERCVERLPTPIIAEILQQLEPITSPRGYRVEALYRHHYEQMSKWPKGLLVLGDAYCIFDPIFGQGMTVAALEAEALESCLKEQRNEPAADFERQVLHQIQTVIEPAWWLNCANDLQWEDVEYEGTEPLQGVALARKYMALLLKQGTLADPKLFGLYWAVNTLSVSPREIWNPVMVEAVLSSTEEGKQILQELLQLFDQPLREILPQLLPSFACEAV</sequence>
<dbReference type="EMBL" id="NMQW01000047">
    <property type="protein sequence ID" value="OXM83451.1"/>
    <property type="molecule type" value="Genomic_DNA"/>
</dbReference>
<comment type="caution">
    <text evidence="1">The sequence shown here is derived from an EMBL/GenBank/DDBJ whole genome shotgun (WGS) entry which is preliminary data.</text>
</comment>
<proteinExistence type="predicted"/>
<dbReference type="AlphaFoldDB" id="A0A229UJB8"/>
<dbReference type="PANTHER" id="PTHR43422:SF3">
    <property type="entry name" value="THIAMINE THIAZOLE SYNTHASE"/>
    <property type="match status" value="1"/>
</dbReference>
<name>A0A229UJB8_9BACL</name>
<evidence type="ECO:0000313" key="2">
    <source>
        <dbReference type="Proteomes" id="UP000215509"/>
    </source>
</evidence>
<protein>
    <submittedName>
        <fullName evidence="1">FAD dependent oxidoreductase</fullName>
    </submittedName>
</protein>
<keyword evidence="2" id="KW-1185">Reference proteome</keyword>
<accession>A0A229UJB8</accession>